<dbReference type="Proteomes" id="UP000252139">
    <property type="component" value="Unassembled WGS sequence"/>
</dbReference>
<evidence type="ECO:0000313" key="1">
    <source>
        <dbReference type="EMBL" id="RCH81572.1"/>
    </source>
</evidence>
<dbReference type="AlphaFoldDB" id="A0A367IV89"/>
<feature type="non-terminal residue" evidence="1">
    <location>
        <position position="131"/>
    </location>
</feature>
<dbReference type="EMBL" id="PJQL01003378">
    <property type="protein sequence ID" value="RCH81572.1"/>
    <property type="molecule type" value="Genomic_DNA"/>
</dbReference>
<proteinExistence type="predicted"/>
<reference evidence="1 2" key="1">
    <citation type="journal article" date="2018" name="G3 (Bethesda)">
        <title>Phylogenetic and Phylogenomic Definition of Rhizopus Species.</title>
        <authorList>
            <person name="Gryganskyi A.P."/>
            <person name="Golan J."/>
            <person name="Dolatabadi S."/>
            <person name="Mondo S."/>
            <person name="Robb S."/>
            <person name="Idnurm A."/>
            <person name="Muszewska A."/>
            <person name="Steczkiewicz K."/>
            <person name="Masonjones S."/>
            <person name="Liao H.L."/>
            <person name="Gajdeczka M.T."/>
            <person name="Anike F."/>
            <person name="Vuek A."/>
            <person name="Anishchenko I.M."/>
            <person name="Voigt K."/>
            <person name="de Hoog G.S."/>
            <person name="Smith M.E."/>
            <person name="Heitman J."/>
            <person name="Vilgalys R."/>
            <person name="Stajich J.E."/>
        </authorList>
    </citation>
    <scope>NUCLEOTIDE SEQUENCE [LARGE SCALE GENOMIC DNA]</scope>
    <source>
        <strain evidence="1 2">CBS 357.93</strain>
    </source>
</reference>
<sequence length="131" mass="14663">HAPERMDIIPEDVSLTGPSVGLPLRGLICNIREYEEFDSLCVLELPPISTVDQRFFKELDHFLRTAVSGSFLEHDTAHHDAQLTVHSLISIGSPTDPTALFSPPPRRFGKRRLSLSHQEVFPLVDASVEHL</sequence>
<name>A0A367IV89_RHIAZ</name>
<evidence type="ECO:0000313" key="2">
    <source>
        <dbReference type="Proteomes" id="UP000252139"/>
    </source>
</evidence>
<protein>
    <submittedName>
        <fullName evidence="1">Uncharacterized protein</fullName>
    </submittedName>
</protein>
<gene>
    <name evidence="1" type="ORF">CU097_004191</name>
</gene>
<keyword evidence="2" id="KW-1185">Reference proteome</keyword>
<feature type="non-terminal residue" evidence="1">
    <location>
        <position position="1"/>
    </location>
</feature>
<organism evidence="1 2">
    <name type="scientific">Rhizopus azygosporus</name>
    <name type="common">Rhizopus microsporus var. azygosporus</name>
    <dbReference type="NCBI Taxonomy" id="86630"/>
    <lineage>
        <taxon>Eukaryota</taxon>
        <taxon>Fungi</taxon>
        <taxon>Fungi incertae sedis</taxon>
        <taxon>Mucoromycota</taxon>
        <taxon>Mucoromycotina</taxon>
        <taxon>Mucoromycetes</taxon>
        <taxon>Mucorales</taxon>
        <taxon>Mucorineae</taxon>
        <taxon>Rhizopodaceae</taxon>
        <taxon>Rhizopus</taxon>
    </lineage>
</organism>
<accession>A0A367IV89</accession>
<comment type="caution">
    <text evidence="1">The sequence shown here is derived from an EMBL/GenBank/DDBJ whole genome shotgun (WGS) entry which is preliminary data.</text>
</comment>